<protein>
    <recommendedName>
        <fullName evidence="3">Phage protein</fullName>
    </recommendedName>
</protein>
<evidence type="ECO:0000313" key="1">
    <source>
        <dbReference type="EMBL" id="PCK17665.1"/>
    </source>
</evidence>
<comment type="caution">
    <text evidence="1">The sequence shown here is derived from an EMBL/GenBank/DDBJ whole genome shotgun (WGS) entry which is preliminary data.</text>
</comment>
<evidence type="ECO:0000313" key="2">
    <source>
        <dbReference type="Proteomes" id="UP000228754"/>
    </source>
</evidence>
<dbReference type="EMBL" id="NKHG01000135">
    <property type="protein sequence ID" value="PCK17665.1"/>
    <property type="molecule type" value="Genomic_DNA"/>
</dbReference>
<dbReference type="AlphaFoldDB" id="A0A2A5IK23"/>
<dbReference type="Proteomes" id="UP000228754">
    <property type="component" value="Unassembled WGS sequence"/>
</dbReference>
<reference evidence="1 2" key="1">
    <citation type="submission" date="2017-06" db="EMBL/GenBank/DDBJ databases">
        <title>Draft Genome Sequence of Bacillus sp Strain 36R Isolated from saline sediment at Atanasia, Sonora, Mexico.</title>
        <authorList>
            <person name="Sanchez Diaz R."/>
            <person name="Quiroz Macias M.E."/>
            <person name="Ibarra Gamez J.C."/>
            <person name="Enciso Ibarra J."/>
            <person name="Gomez Gil B."/>
            <person name="Galaviz Silva L."/>
        </authorList>
    </citation>
    <scope>NUCLEOTIDE SEQUENCE [LARGE SCALE GENOMIC DNA]</scope>
    <source>
        <strain evidence="1 2">36R_ATNSAL</strain>
    </source>
</reference>
<accession>A0A2A5IK23</accession>
<evidence type="ECO:0008006" key="3">
    <source>
        <dbReference type="Google" id="ProtNLM"/>
    </source>
</evidence>
<sequence>MRDYKNYHKFNPNQKISFDGRSIFERGLEGFQGEEVFVDGNSAKCLIQSKSNDGLFRYILAKPDEIKLGSVIDWDARKWLIVTQPYDNKIYKKAEMRLCNSSIKLSSGDIYVDTDKINEVTGKPIKKLVPGESIEIPCVFERTVSVNGSDQPINLPDGQAHITLPYSTNPQLKIGLKTQFYSEEYIVHDIDYSKVIDGVGTIKLIAKKKVSDNK</sequence>
<name>A0A2A5IK23_BACPU</name>
<proteinExistence type="predicted"/>
<dbReference type="OrthoDB" id="2892415at2"/>
<gene>
    <name evidence="1" type="ORF">CEY02_19720</name>
</gene>
<organism evidence="1 2">
    <name type="scientific">Bacillus pumilus</name>
    <name type="common">Bacillus mesentericus</name>
    <dbReference type="NCBI Taxonomy" id="1408"/>
    <lineage>
        <taxon>Bacteria</taxon>
        <taxon>Bacillati</taxon>
        <taxon>Bacillota</taxon>
        <taxon>Bacilli</taxon>
        <taxon>Bacillales</taxon>
        <taxon>Bacillaceae</taxon>
        <taxon>Bacillus</taxon>
    </lineage>
</organism>